<sequence>MATIDELTEVVTQLVDENKKLRQSMLKLTRRRQKDPRISLLTTSFDIEDAVFPPTVRVTNGAQAILHDTLTVLTFSTETWDTDNMHSTSTNTGRLVATTAGKYRYSAHVRIDAHGTGFRILRIRANGSTVYQQIIVNDTPNDAVDMEITGAIELAATEYIELQFYQNSTITRNTETTSGGTSFCMEWIAP</sequence>
<comment type="caution">
    <text evidence="2">The sequence shown here is derived from an EMBL/GenBank/DDBJ whole genome shotgun (WGS) entry which is preliminary data.</text>
</comment>
<dbReference type="AlphaFoldDB" id="A0A0F9MAZ6"/>
<name>A0A0F9MAZ6_9ZZZZ</name>
<keyword evidence="1" id="KW-0175">Coiled coil</keyword>
<proteinExistence type="predicted"/>
<organism evidence="2">
    <name type="scientific">marine sediment metagenome</name>
    <dbReference type="NCBI Taxonomy" id="412755"/>
    <lineage>
        <taxon>unclassified sequences</taxon>
        <taxon>metagenomes</taxon>
        <taxon>ecological metagenomes</taxon>
    </lineage>
</organism>
<gene>
    <name evidence="2" type="ORF">LCGC14_1095790</name>
</gene>
<evidence type="ECO:0000256" key="1">
    <source>
        <dbReference type="SAM" id="Coils"/>
    </source>
</evidence>
<dbReference type="InterPro" id="IPR008983">
    <property type="entry name" value="Tumour_necrosis_fac-like_dom"/>
</dbReference>
<dbReference type="EMBL" id="LAZR01004900">
    <property type="protein sequence ID" value="KKN04595.1"/>
    <property type="molecule type" value="Genomic_DNA"/>
</dbReference>
<protein>
    <recommendedName>
        <fullName evidence="3">C1q domain-containing protein</fullName>
    </recommendedName>
</protein>
<dbReference type="SUPFAM" id="SSF49842">
    <property type="entry name" value="TNF-like"/>
    <property type="match status" value="1"/>
</dbReference>
<reference evidence="2" key="1">
    <citation type="journal article" date="2015" name="Nature">
        <title>Complex archaea that bridge the gap between prokaryotes and eukaryotes.</title>
        <authorList>
            <person name="Spang A."/>
            <person name="Saw J.H."/>
            <person name="Jorgensen S.L."/>
            <person name="Zaremba-Niedzwiedzka K."/>
            <person name="Martijn J."/>
            <person name="Lind A.E."/>
            <person name="van Eijk R."/>
            <person name="Schleper C."/>
            <person name="Guy L."/>
            <person name="Ettema T.J."/>
        </authorList>
    </citation>
    <scope>NUCLEOTIDE SEQUENCE</scope>
</reference>
<feature type="coiled-coil region" evidence="1">
    <location>
        <begin position="4"/>
        <end position="31"/>
    </location>
</feature>
<evidence type="ECO:0000313" key="2">
    <source>
        <dbReference type="EMBL" id="KKN04595.1"/>
    </source>
</evidence>
<dbReference type="Gene3D" id="2.60.120.40">
    <property type="match status" value="1"/>
</dbReference>
<evidence type="ECO:0008006" key="3">
    <source>
        <dbReference type="Google" id="ProtNLM"/>
    </source>
</evidence>
<accession>A0A0F9MAZ6</accession>